<reference evidence="9 10" key="1">
    <citation type="submission" date="2013-12" db="EMBL/GenBank/DDBJ databases">
        <authorList>
            <consortium name="DOE Joint Genome Institute"/>
            <person name="Kappler U."/>
            <person name="Huntemann M."/>
            <person name="Han J."/>
            <person name="Chen A."/>
            <person name="Kyrpides N."/>
            <person name="Mavromatis K."/>
            <person name="Markowitz V."/>
            <person name="Palaniappan K."/>
            <person name="Ivanova N."/>
            <person name="Schaumberg A."/>
            <person name="Pati A."/>
            <person name="Liolios K."/>
            <person name="Nordberg H.P."/>
            <person name="Cantor M.N."/>
            <person name="Hua S.X."/>
            <person name="Woyke T."/>
        </authorList>
    </citation>
    <scope>NUCLEOTIDE SEQUENCE [LARGE SCALE GENOMIC DNA]</scope>
    <source>
        <strain evidence="10">AL2</strain>
    </source>
</reference>
<dbReference type="AlphaFoldDB" id="W0DQS7"/>
<evidence type="ECO:0000256" key="4">
    <source>
        <dbReference type="ARBA" id="ARBA00022475"/>
    </source>
</evidence>
<keyword evidence="3" id="KW-0813">Transport</keyword>
<dbReference type="KEGG" id="tao:THIAE_02550"/>
<dbReference type="InterPro" id="IPR007208">
    <property type="entry name" value="MrpF/PhaF-like"/>
</dbReference>
<dbReference type="Proteomes" id="UP000005380">
    <property type="component" value="Chromosome"/>
</dbReference>
<organism evidence="9 10">
    <name type="scientific">Thiomicrospira aerophila AL3</name>
    <dbReference type="NCBI Taxonomy" id="717772"/>
    <lineage>
        <taxon>Bacteria</taxon>
        <taxon>Pseudomonadati</taxon>
        <taxon>Pseudomonadota</taxon>
        <taxon>Gammaproteobacteria</taxon>
        <taxon>Thiotrichales</taxon>
        <taxon>Piscirickettsiaceae</taxon>
        <taxon>Thiomicrospira</taxon>
    </lineage>
</organism>
<dbReference type="GO" id="GO:0015385">
    <property type="term" value="F:sodium:proton antiporter activity"/>
    <property type="evidence" value="ECO:0007669"/>
    <property type="project" value="TreeGrafter"/>
</dbReference>
<keyword evidence="4" id="KW-1003">Cell membrane</keyword>
<dbReference type="eggNOG" id="COG2212">
    <property type="taxonomic scope" value="Bacteria"/>
</dbReference>
<dbReference type="HOGENOM" id="CLU_125825_6_0_6"/>
<evidence type="ECO:0000256" key="8">
    <source>
        <dbReference type="SAM" id="Phobius"/>
    </source>
</evidence>
<dbReference type="GO" id="GO:0005886">
    <property type="term" value="C:plasma membrane"/>
    <property type="evidence" value="ECO:0007669"/>
    <property type="project" value="UniProtKB-SubCell"/>
</dbReference>
<feature type="transmembrane region" description="Helical" evidence="8">
    <location>
        <begin position="60"/>
        <end position="81"/>
    </location>
</feature>
<evidence type="ECO:0000313" key="9">
    <source>
        <dbReference type="EMBL" id="AHF00807.1"/>
    </source>
</evidence>
<dbReference type="STRING" id="717772.THIAE_02550"/>
<gene>
    <name evidence="9" type="ORF">THIAE_02550</name>
</gene>
<evidence type="ECO:0000256" key="2">
    <source>
        <dbReference type="ARBA" id="ARBA00009212"/>
    </source>
</evidence>
<keyword evidence="7 8" id="KW-0472">Membrane</keyword>
<dbReference type="Pfam" id="PF04066">
    <property type="entry name" value="MrpF_PhaF"/>
    <property type="match status" value="1"/>
</dbReference>
<evidence type="ECO:0000256" key="7">
    <source>
        <dbReference type="ARBA" id="ARBA00023136"/>
    </source>
</evidence>
<evidence type="ECO:0000256" key="6">
    <source>
        <dbReference type="ARBA" id="ARBA00022989"/>
    </source>
</evidence>
<keyword evidence="6 8" id="KW-1133">Transmembrane helix</keyword>
<dbReference type="OrthoDB" id="6170784at2"/>
<evidence type="ECO:0000256" key="5">
    <source>
        <dbReference type="ARBA" id="ARBA00022692"/>
    </source>
</evidence>
<sequence>MITFLWLVAAVLALLLLLGLWRVIQGPNLTDRMLAAQLAGSTGVALVVVLAWVMRNQNLLDVALLLALLAAISGIAFAKLLRPEQLDSHQKGADDHVDHS</sequence>
<proteinExistence type="inferred from homology"/>
<evidence type="ECO:0000256" key="3">
    <source>
        <dbReference type="ARBA" id="ARBA00022448"/>
    </source>
</evidence>
<keyword evidence="5 8" id="KW-0812">Transmembrane</keyword>
<dbReference type="PANTHER" id="PTHR34702">
    <property type="entry name" value="NA(+)/H(+) ANTIPORTER SUBUNIT F1"/>
    <property type="match status" value="1"/>
</dbReference>
<keyword evidence="10" id="KW-1185">Reference proteome</keyword>
<dbReference type="RefSeq" id="WP_006459931.1">
    <property type="nucleotide sequence ID" value="NZ_CP007030.1"/>
</dbReference>
<accession>W0DQS7</accession>
<feature type="transmembrane region" description="Helical" evidence="8">
    <location>
        <begin position="35"/>
        <end position="53"/>
    </location>
</feature>
<name>W0DQS7_9GAMM</name>
<comment type="subcellular location">
    <subcellularLocation>
        <location evidence="1">Cell membrane</location>
        <topology evidence="1">Multi-pass membrane protein</topology>
    </subcellularLocation>
</comment>
<dbReference type="EMBL" id="CP007030">
    <property type="protein sequence ID" value="AHF00807.1"/>
    <property type="molecule type" value="Genomic_DNA"/>
</dbReference>
<dbReference type="InParanoid" id="W0DQS7"/>
<evidence type="ECO:0000256" key="1">
    <source>
        <dbReference type="ARBA" id="ARBA00004651"/>
    </source>
</evidence>
<comment type="similarity">
    <text evidence="2">Belongs to the CPA3 antiporters (TC 2.A.63) subunit F family.</text>
</comment>
<evidence type="ECO:0000313" key="10">
    <source>
        <dbReference type="Proteomes" id="UP000005380"/>
    </source>
</evidence>
<dbReference type="PANTHER" id="PTHR34702:SF1">
    <property type="entry name" value="NA(+)_H(+) ANTIPORTER SUBUNIT F"/>
    <property type="match status" value="1"/>
</dbReference>
<protein>
    <submittedName>
        <fullName evidence="9">pH regulation protein F</fullName>
    </submittedName>
</protein>